<dbReference type="SMART" id="SM00060">
    <property type="entry name" value="FN3"/>
    <property type="match status" value="2"/>
</dbReference>
<reference evidence="2 3" key="1">
    <citation type="submission" date="2017-10" db="EMBL/GenBank/DDBJ databases">
        <title>Coral associated bacteria.</title>
        <authorList>
            <person name="Wang X."/>
        </authorList>
    </citation>
    <scope>NUCLEOTIDE SEQUENCE [LARGE SCALE GENOMIC DNA]</scope>
    <source>
        <strain evidence="2 3">SCSIO 43005</strain>
    </source>
</reference>
<evidence type="ECO:0000313" key="2">
    <source>
        <dbReference type="EMBL" id="QHD50066.1"/>
    </source>
</evidence>
<name>A0A857GNI1_9GAMM</name>
<feature type="domain" description="Fibronectin type-III" evidence="1">
    <location>
        <begin position="561"/>
        <end position="655"/>
    </location>
</feature>
<dbReference type="InterPro" id="IPR015406">
    <property type="entry name" value="GpJ_CSF"/>
</dbReference>
<dbReference type="EMBL" id="CP024621">
    <property type="protein sequence ID" value="QHD50066.1"/>
    <property type="molecule type" value="Genomic_DNA"/>
</dbReference>
<evidence type="ECO:0000313" key="3">
    <source>
        <dbReference type="Proteomes" id="UP000463949"/>
    </source>
</evidence>
<dbReference type="PROSITE" id="PS50853">
    <property type="entry name" value="FN3"/>
    <property type="match status" value="1"/>
</dbReference>
<dbReference type="Pfam" id="PF09327">
    <property type="entry name" value="Phage_Tail_Tip"/>
    <property type="match status" value="1"/>
</dbReference>
<dbReference type="Gene3D" id="2.60.120.260">
    <property type="entry name" value="Galactose-binding domain-like"/>
    <property type="match status" value="1"/>
</dbReference>
<protein>
    <recommendedName>
        <fullName evidence="1">Fibronectin type-III domain-containing protein</fullName>
    </recommendedName>
</protein>
<dbReference type="Proteomes" id="UP000463949">
    <property type="component" value="Chromosome"/>
</dbReference>
<dbReference type="InterPro" id="IPR053171">
    <property type="entry name" value="Viral_Tip_Attach_Protein"/>
</dbReference>
<dbReference type="InterPro" id="IPR003961">
    <property type="entry name" value="FN3_dom"/>
</dbReference>
<dbReference type="KEGG" id="hmd:CTT34_10380"/>
<dbReference type="CDD" id="cd00063">
    <property type="entry name" value="FN3"/>
    <property type="match status" value="1"/>
</dbReference>
<dbReference type="InterPro" id="IPR036116">
    <property type="entry name" value="FN3_sf"/>
</dbReference>
<evidence type="ECO:0000259" key="1">
    <source>
        <dbReference type="PROSITE" id="PS50853"/>
    </source>
</evidence>
<proteinExistence type="predicted"/>
<organism evidence="2 3">
    <name type="scientific">Vreelandella aquamarina</name>
    <dbReference type="NCBI Taxonomy" id="77097"/>
    <lineage>
        <taxon>Bacteria</taxon>
        <taxon>Pseudomonadati</taxon>
        <taxon>Pseudomonadota</taxon>
        <taxon>Gammaproteobacteria</taxon>
        <taxon>Oceanospirillales</taxon>
        <taxon>Halomonadaceae</taxon>
        <taxon>Vreelandella</taxon>
    </lineage>
</organism>
<dbReference type="PANTHER" id="PTHR36251">
    <property type="entry name" value="FELS-1 PROPHAGE HOST SPECIFICITY PROTEIN-RELATED"/>
    <property type="match status" value="1"/>
</dbReference>
<dbReference type="PANTHER" id="PTHR36251:SF2">
    <property type="entry name" value="GIFSY-2 PROPHAGE HOST SPECIFICITY PROTEIN J, PHAGE LAMBDA"/>
    <property type="match status" value="1"/>
</dbReference>
<dbReference type="InterPro" id="IPR057587">
    <property type="entry name" value="GpJ_Ig_second"/>
</dbReference>
<accession>A0A857GNI1</accession>
<sequence length="1515" mass="162978">MVLPAWLPTPRFAGESIMSKAVKSVTRAVTGVFDAVLKPVQKVIGKLFGVPDLPSGGAGNSASELKQIIRSSKEPARYVFGHIGVGGLQLWAQEQDGDQTEGEELYQVFAISEGAIHSLDNVYLDQAPISETGSRASYALLKTPTAADTYLLTNSPGWQSSMIGRGLSAVRLTLRYDPDYFSSGLPTPLFEVHGRNDVYDPRTETSSYSDNVALVTLWYIRNRLGVPDDEILWESFIEAANICDEIVTNPDGSTERRYTMAGGFKADERKDRVLADLEMACSGTLLRIGGKFGLLVGAYYGPYDFTIDENMVIGPVSGQTEVSRADAVNTMRGKFVDPSQRWAETDYPAVVVDQWVAEDGGPIEDSLDLRFVTSAFQAQRLANIALRRKRAGGTLRIPLNFRGYACRPGRVIRVNLPTINVDGEFRVVNWEFSGTEGCIVTLEQEDAAIYDDAVGQPFNPFGFIQLPTGGIGSPTGLQYVLQNVGEVIQGRLVWNPVDAALHYNVVIKREGVAVQAAQVPAGVERCDVGGLEAGNYTAEVRARGRLGQSGPAVVSFAINVPPMPESVGISAANDSITLTPRLSGSHGRVEFEFRWHPTPLPLNQVAASAEYLSIGASYTHTGLTWGTDYHYYVRSVNAYGASPWLYVPASTTADVEQILQGLTGQIRESELNQALQERIDKIDGPDTLDGSVAQRIAAEAEQRSEDVETVRSELIDGFEAEALARAQAIQQETDNRTVAITQLSEQVETEFGLLGLEINAIAAAYDATAASIYTMTQIRINEAEVVATQINQLSGRVEDNESLILDERQIRTNQYSSLATQVGILSARLDARPSLNSGFEPGADFNAWSATSGNAISAVTSGVYSGLQSALVTSTTASANPNSGGVRRIIAPETAAEFAGHEIRLAVYAKQPATGAAAEFALAYQIAGESVQWQRFTPGAEWAFYDVVIDVPEGTGGAQHAVAIWGSTAGGGNGVQVDRLLVTFAETDIPEVTAAIEQIQQALVDQQQAVAQELSGFETQLNSNSAAIQEEITTRSTLTDSLATSVQTLQAQTQDNTAAIIAERDAWSSETNALAQQIEQLVADLGDGGAASLEEERQVRASEDEYLASIQRVLAAAEGVNSAAYQFQTTTRITAEEAEARRNEQLQAQIGDNKAAIQNEANVRATALSAQASQISALQSAASGNTAAIQQEASTRADQYGVLAQQINTVQVQFNEELASVQQNTQAQYNENTQRLEAMWTLRIDNGGRVSGFGLADDGQESLLGFRADRIYFAHPNSGDEVFPMVLDGGSVVMNDALIKQLLFTKLRSSDGTLVFKNGKLQASYIAADQLTVNWAQIQNVTVQRAQIADAAISAAKIGIAEVDTLRIQGNAVTIPLAVQNAGAVQIAHGSTGFSGWQPVANVNTGRVMDGGGSVQGVVFVAWETFMDTDRPGSVSEMEVELFSSVTGITLFRGVYTHTYGSARRESFTLDSRLIGLPVSGTDLRLRARAKSNVGAGIHDYRVINARITLIITKR</sequence>
<dbReference type="SUPFAM" id="SSF49265">
    <property type="entry name" value="Fibronectin type III"/>
    <property type="match status" value="1"/>
</dbReference>
<dbReference type="Pfam" id="PF24489">
    <property type="entry name" value="Ig_J_second"/>
    <property type="match status" value="1"/>
</dbReference>
<gene>
    <name evidence="2" type="ORF">CTT34_10380</name>
</gene>